<evidence type="ECO:0000313" key="1">
    <source>
        <dbReference type="EMBL" id="ERG93807.1"/>
    </source>
</evidence>
<accession>U1PJG9</accession>
<dbReference type="Proteomes" id="UP000030710">
    <property type="component" value="Unassembled WGS sequence"/>
</dbReference>
<proteinExistence type="predicted"/>
<dbReference type="STRING" id="1238425.J07HQW2_00241"/>
<dbReference type="HOGENOM" id="CLU_2490388_0_0_2"/>
<protein>
    <submittedName>
        <fullName evidence="1">Uncharacterized protein</fullName>
    </submittedName>
</protein>
<evidence type="ECO:0000313" key="2">
    <source>
        <dbReference type="Proteomes" id="UP000030710"/>
    </source>
</evidence>
<name>U1PJG9_9EURY</name>
<organism evidence="1 2">
    <name type="scientific">Haloquadratum walsbyi J07HQW2</name>
    <dbReference type="NCBI Taxonomy" id="1238425"/>
    <lineage>
        <taxon>Archaea</taxon>
        <taxon>Methanobacteriati</taxon>
        <taxon>Methanobacteriota</taxon>
        <taxon>Stenosarchaea group</taxon>
        <taxon>Halobacteria</taxon>
        <taxon>Halobacteriales</taxon>
        <taxon>Haloferacaceae</taxon>
        <taxon>Haloquadratum</taxon>
    </lineage>
</organism>
<dbReference type="AlphaFoldDB" id="U1PJG9"/>
<sequence>MKKQTDQVVSLIERCYSIDTESRQLHNYATGDIDSIRITDIATCPQILESTQESKIISQTRFPNDSELYIALLSYIRSDSESTQII</sequence>
<reference evidence="1 2" key="1">
    <citation type="journal article" date="2013" name="PLoS ONE">
        <title>Assembly-driven community genomics of a hypersaline microbial ecosystem.</title>
        <authorList>
            <person name="Podell S."/>
            <person name="Ugalde J.A."/>
            <person name="Narasingarao P."/>
            <person name="Banfield J.F."/>
            <person name="Heidelberg K.B."/>
            <person name="Allen E.E."/>
        </authorList>
    </citation>
    <scope>NUCLEOTIDE SEQUENCE [LARGE SCALE GENOMIC DNA]</scope>
    <source>
        <strain evidence="2">J07HQW2</strain>
    </source>
</reference>
<gene>
    <name evidence="1" type="ORF">J07HQW2_00241</name>
</gene>
<dbReference type="EMBL" id="KE356561">
    <property type="protein sequence ID" value="ERG93807.1"/>
    <property type="molecule type" value="Genomic_DNA"/>
</dbReference>